<evidence type="ECO:0000256" key="5">
    <source>
        <dbReference type="ARBA" id="ARBA00022927"/>
    </source>
</evidence>
<dbReference type="Proteomes" id="UP000322783">
    <property type="component" value="Unassembled WGS sequence"/>
</dbReference>
<protein>
    <recommendedName>
        <fullName evidence="9">Sec-independent protein translocase protein TatA</fullName>
    </recommendedName>
</protein>
<comment type="similarity">
    <text evidence="9">Belongs to the TatA/E family.</text>
</comment>
<dbReference type="NCBIfam" id="NF011430">
    <property type="entry name" value="PRK14861.1"/>
    <property type="match status" value="1"/>
</dbReference>
<keyword evidence="5 9" id="KW-0653">Protein transport</keyword>
<dbReference type="GO" id="GO:0008320">
    <property type="term" value="F:protein transmembrane transporter activity"/>
    <property type="evidence" value="ECO:0007669"/>
    <property type="project" value="UniProtKB-UniRule"/>
</dbReference>
<sequence>MFGIGVPELILILVVGLIVFGPGKLPEVARSLGKGIREFKKATNVLSQAINAPEQAPVQQQAAAQPQQPEQAQQQPTPAAAPAETQPAAPVNPVAAQPYPANEQAPTAPQAAASQPAPAAPVAPSYQAPTQDSVRQQIQEQAKKAE</sequence>
<keyword evidence="7 9" id="KW-0811">Translocation</keyword>
<keyword evidence="6 9" id="KW-1133">Transmembrane helix</keyword>
<evidence type="ECO:0000256" key="8">
    <source>
        <dbReference type="ARBA" id="ARBA00023136"/>
    </source>
</evidence>
<evidence type="ECO:0000256" key="2">
    <source>
        <dbReference type="ARBA" id="ARBA00022448"/>
    </source>
</evidence>
<reference evidence="11 12" key="1">
    <citation type="submission" date="2019-08" db="EMBL/GenBank/DDBJ databases">
        <title>Selenomonas sp. mPRGC5 and Selenomonas sp. mPRGC8 isolated from ruminal fluid of dairy goat (Capra hircus).</title>
        <authorList>
            <person name="Poothong S."/>
            <person name="Nuengjamnong C."/>
            <person name="Tanasupawat S."/>
        </authorList>
    </citation>
    <scope>NUCLEOTIDE SEQUENCE [LARGE SCALE GENOMIC DNA]</scope>
    <source>
        <strain evidence="12">mPRGC8</strain>
    </source>
</reference>
<evidence type="ECO:0000313" key="12">
    <source>
        <dbReference type="Proteomes" id="UP000322783"/>
    </source>
</evidence>
<dbReference type="PANTHER" id="PTHR42982:SF1">
    <property type="entry name" value="SEC-INDEPENDENT PROTEIN TRANSLOCASE PROTEIN TATA"/>
    <property type="match status" value="1"/>
</dbReference>
<dbReference type="RefSeq" id="WP_149189741.1">
    <property type="nucleotide sequence ID" value="NZ_VTOZ01000030.1"/>
</dbReference>
<feature type="compositionally biased region" description="Low complexity" evidence="10">
    <location>
        <begin position="52"/>
        <end position="129"/>
    </location>
</feature>
<dbReference type="PRINTS" id="PR01506">
    <property type="entry name" value="TATBPROTEIN"/>
</dbReference>
<dbReference type="InterPro" id="IPR003369">
    <property type="entry name" value="TatA/B/E"/>
</dbReference>
<dbReference type="InterPro" id="IPR006312">
    <property type="entry name" value="TatA/E"/>
</dbReference>
<dbReference type="EMBL" id="VTOZ01000030">
    <property type="protein sequence ID" value="TYZ27228.1"/>
    <property type="molecule type" value="Genomic_DNA"/>
</dbReference>
<feature type="region of interest" description="Disordered" evidence="10">
    <location>
        <begin position="48"/>
        <end position="146"/>
    </location>
</feature>
<proteinExistence type="inferred from homology"/>
<feature type="compositionally biased region" description="Polar residues" evidence="10">
    <location>
        <begin position="130"/>
        <end position="140"/>
    </location>
</feature>
<dbReference type="NCBIfam" id="TIGR01411">
    <property type="entry name" value="tatAE"/>
    <property type="match status" value="1"/>
</dbReference>
<evidence type="ECO:0000256" key="10">
    <source>
        <dbReference type="SAM" id="MobiDB-lite"/>
    </source>
</evidence>
<dbReference type="AlphaFoldDB" id="A0A5D6WK42"/>
<evidence type="ECO:0000256" key="3">
    <source>
        <dbReference type="ARBA" id="ARBA00022475"/>
    </source>
</evidence>
<dbReference type="Gene3D" id="1.20.5.3310">
    <property type="match status" value="1"/>
</dbReference>
<comment type="caution">
    <text evidence="11">The sequence shown here is derived from an EMBL/GenBank/DDBJ whole genome shotgun (WGS) entry which is preliminary data.</text>
</comment>
<dbReference type="GO" id="GO:0043953">
    <property type="term" value="P:protein transport by the Tat complex"/>
    <property type="evidence" value="ECO:0007669"/>
    <property type="project" value="UniProtKB-UniRule"/>
</dbReference>
<comment type="subcellular location">
    <subcellularLocation>
        <location evidence="1 9">Cell membrane</location>
        <topology evidence="1 9">Single-pass membrane protein</topology>
    </subcellularLocation>
</comment>
<gene>
    <name evidence="9" type="primary">tatA</name>
    <name evidence="11" type="ORF">FZ041_12070</name>
</gene>
<dbReference type="HAMAP" id="MF_00236">
    <property type="entry name" value="TatA_E"/>
    <property type="match status" value="1"/>
</dbReference>
<evidence type="ECO:0000256" key="6">
    <source>
        <dbReference type="ARBA" id="ARBA00022989"/>
    </source>
</evidence>
<keyword evidence="3 9" id="KW-1003">Cell membrane</keyword>
<dbReference type="PANTHER" id="PTHR42982">
    <property type="entry name" value="SEC-INDEPENDENT PROTEIN TRANSLOCASE PROTEIN TATA"/>
    <property type="match status" value="1"/>
</dbReference>
<accession>A0A5D6WK42</accession>
<evidence type="ECO:0000256" key="4">
    <source>
        <dbReference type="ARBA" id="ARBA00022692"/>
    </source>
</evidence>
<organism evidence="11 12">
    <name type="scientific">Selenomonas caprae</name>
    <dbReference type="NCBI Taxonomy" id="2606905"/>
    <lineage>
        <taxon>Bacteria</taxon>
        <taxon>Bacillati</taxon>
        <taxon>Bacillota</taxon>
        <taxon>Negativicutes</taxon>
        <taxon>Selenomonadales</taxon>
        <taxon>Selenomonadaceae</taxon>
        <taxon>Selenomonas</taxon>
    </lineage>
</organism>
<keyword evidence="4 9" id="KW-0812">Transmembrane</keyword>
<name>A0A5D6WK42_9FIRM</name>
<keyword evidence="8 9" id="KW-0472">Membrane</keyword>
<evidence type="ECO:0000256" key="7">
    <source>
        <dbReference type="ARBA" id="ARBA00023010"/>
    </source>
</evidence>
<comment type="subunit">
    <text evidence="9">Forms a complex with TatC.</text>
</comment>
<dbReference type="Pfam" id="PF02416">
    <property type="entry name" value="TatA_B_E"/>
    <property type="match status" value="1"/>
</dbReference>
<evidence type="ECO:0000256" key="9">
    <source>
        <dbReference type="HAMAP-Rule" id="MF_00236"/>
    </source>
</evidence>
<comment type="function">
    <text evidence="9">Part of the twin-arginine translocation (Tat) system that transports large folded proteins containing a characteristic twin-arginine motif in their signal peptide across membranes. TatA could form the protein-conducting channel of the Tat system.</text>
</comment>
<evidence type="ECO:0000313" key="11">
    <source>
        <dbReference type="EMBL" id="TYZ27228.1"/>
    </source>
</evidence>
<evidence type="ECO:0000256" key="1">
    <source>
        <dbReference type="ARBA" id="ARBA00004162"/>
    </source>
</evidence>
<keyword evidence="2 9" id="KW-0813">Transport</keyword>
<keyword evidence="12" id="KW-1185">Reference proteome</keyword>
<dbReference type="GO" id="GO:0033281">
    <property type="term" value="C:TAT protein transport complex"/>
    <property type="evidence" value="ECO:0007669"/>
    <property type="project" value="UniProtKB-UniRule"/>
</dbReference>